<dbReference type="PANTHER" id="PTHR11908:SF132">
    <property type="entry name" value="ALDEHYDE OXIDASE 1-RELATED"/>
    <property type="match status" value="1"/>
</dbReference>
<dbReference type="InterPro" id="IPR023393">
    <property type="entry name" value="START-like_dom_sf"/>
</dbReference>
<feature type="region of interest" description="Disordered" evidence="4">
    <location>
        <begin position="1"/>
        <end position="23"/>
    </location>
</feature>
<dbReference type="InterPro" id="IPR046867">
    <property type="entry name" value="AldOxase/xan_DH_MoCoBD2"/>
</dbReference>
<dbReference type="GO" id="GO:0005506">
    <property type="term" value="F:iron ion binding"/>
    <property type="evidence" value="ECO:0007669"/>
    <property type="project" value="InterPro"/>
</dbReference>
<keyword evidence="7" id="KW-1185">Reference proteome</keyword>
<evidence type="ECO:0000313" key="7">
    <source>
        <dbReference type="Proteomes" id="UP000198654"/>
    </source>
</evidence>
<dbReference type="GO" id="GO:0016491">
    <property type="term" value="F:oxidoreductase activity"/>
    <property type="evidence" value="ECO:0007669"/>
    <property type="project" value="UniProtKB-KW"/>
</dbReference>
<dbReference type="PANTHER" id="PTHR11908">
    <property type="entry name" value="XANTHINE DEHYDROGENASE"/>
    <property type="match status" value="1"/>
</dbReference>
<dbReference type="EMBL" id="FNGI01000003">
    <property type="protein sequence ID" value="SDL41880.1"/>
    <property type="molecule type" value="Genomic_DNA"/>
</dbReference>
<name>A0A1G9JW56_9GAMM</name>
<evidence type="ECO:0000256" key="1">
    <source>
        <dbReference type="ARBA" id="ARBA00006849"/>
    </source>
</evidence>
<dbReference type="InterPro" id="IPR036856">
    <property type="entry name" value="Ald_Oxase/Xan_DH_a/b_sf"/>
</dbReference>
<dbReference type="SMART" id="SM01008">
    <property type="entry name" value="Ald_Xan_dh_C"/>
    <property type="match status" value="1"/>
</dbReference>
<organism evidence="6 7">
    <name type="scientific">Modicisalibacter muralis</name>
    <dbReference type="NCBI Taxonomy" id="119000"/>
    <lineage>
        <taxon>Bacteria</taxon>
        <taxon>Pseudomonadati</taxon>
        <taxon>Pseudomonadota</taxon>
        <taxon>Gammaproteobacteria</taxon>
        <taxon>Oceanospirillales</taxon>
        <taxon>Halomonadaceae</taxon>
        <taxon>Modicisalibacter</taxon>
    </lineage>
</organism>
<dbReference type="InterPro" id="IPR000674">
    <property type="entry name" value="Ald_Oxase/Xan_DH_a/b"/>
</dbReference>
<feature type="domain" description="Aldehyde oxidase/xanthine dehydrogenase a/b hammerhead" evidence="5">
    <location>
        <begin position="30"/>
        <end position="141"/>
    </location>
</feature>
<gene>
    <name evidence="6" type="ORF">SAMN05661010_01652</name>
</gene>
<dbReference type="Gene3D" id="3.30.530.20">
    <property type="match status" value="1"/>
</dbReference>
<accession>A0A1G9JW56</accession>
<dbReference type="Pfam" id="PF06240">
    <property type="entry name" value="COXG"/>
    <property type="match status" value="1"/>
</dbReference>
<dbReference type="Pfam" id="PF02738">
    <property type="entry name" value="MoCoBD_1"/>
    <property type="match status" value="1"/>
</dbReference>
<protein>
    <submittedName>
        <fullName evidence="6">2-furoyl-CoA dehydrogenase large subunit</fullName>
    </submittedName>
</protein>
<dbReference type="SUPFAM" id="SSF56003">
    <property type="entry name" value="Molybdenum cofactor-binding domain"/>
    <property type="match status" value="1"/>
</dbReference>
<dbReference type="Pfam" id="PF20256">
    <property type="entry name" value="MoCoBD_2"/>
    <property type="match status" value="1"/>
</dbReference>
<dbReference type="InterPro" id="IPR010419">
    <property type="entry name" value="CO_DH_gsu"/>
</dbReference>
<dbReference type="SUPFAM" id="SSF54665">
    <property type="entry name" value="CO dehydrogenase molybdoprotein N-domain-like"/>
    <property type="match status" value="1"/>
</dbReference>
<sequence length="995" mass="106239">MNAFESPTLDKRSGHIGKRQTRVEDDALLRGQGRYGDDLATPPGTLHAAVLRSPHAHARLTSLDVSRALAMPGVHGVLTGDDVKRWAQPFPVGVRQPMDHWCVAVDKVRYVGEPVAVVIAENRYLAEDALEGVCVGYEPLPVAVDTEAAIADGAVILHEAVGANVVNDRRFCYGDPQTAFDTAERRVSLKVRFPRSSCTPIECYFVLAQYDVASGGYDVTSNFQGPFALHSVMTRALKVPGNLLRLRTPPDSGGSFGIKQGVFPYVVMMGLAARKVGAPVKWVEDRLEHLQASSSSTNRVTEVEAAVTHDGRVTALRLDQLDDCGAYLRAPEPATFYRMHGNLTGAYAIRHLEVRNRVVMTNKTPTGLNRGFGGPQVYFALERLMQRIATELDLDPLEVIRRNLIPSGSFPYRAAAGALLDSGDYPKAVALGIEEGGLAELLERRKAARRAGRLYGIGYTVAVEPSISNMGYITTAMTPEERRKAGPKNGAVSTATISVGPLGDISAHVSSTPQGQGHRTVVAQVIAEVLGVPLESISVNVELDTGKDAWSIASGNYSSRFSGAVAGAVYNAALKIKQRLAVIAAEQWGVDAERVRFGEGRVFVDGGDASASFHRIAGATHWSPGTLPESESGGLRETAFWTPPELVAPDDNDLINSSLCYGFIFDYCGVEIDRITGAVRIDRYVTLHDAGRMLNPDLVDGQVRGGFAQGLGVALMEEFAYGDDGSFISGTFADYLVPTAVEVPEPLILHMETPSPFTPLGAKGVGEGNNMSTPVCVANGVADALGIKDIELPLTPSKVRTLMGFDEPPRPEGVGEEVAKQTPGGSLLTASDSVEIPGTPRQVFDNLLDPDTLAAIIPGCHALELTGENAYRADVTVGVGMIRARFDARVALRDLDPPHALRLSGAGTSSMGSAEGSAKIRLTEIEGGKTRLDYDYEASVGGKVASVGGRMLQSASKMIIAQIFTRLSRHLGGAAPKASLWQRIKRLVTGKGGQS</sequence>
<dbReference type="Proteomes" id="UP000198654">
    <property type="component" value="Unassembled WGS sequence"/>
</dbReference>
<dbReference type="Gene3D" id="3.90.1170.50">
    <property type="entry name" value="Aldehyde oxidase/xanthine dehydrogenase, a/b hammerhead"/>
    <property type="match status" value="1"/>
</dbReference>
<comment type="similarity">
    <text evidence="1">Belongs to the xanthine dehydrogenase family.</text>
</comment>
<dbReference type="Gene3D" id="3.30.365.10">
    <property type="entry name" value="Aldehyde oxidase/xanthine dehydrogenase, molybdopterin binding domain"/>
    <property type="match status" value="4"/>
</dbReference>
<keyword evidence="3" id="KW-0560">Oxidoreductase</keyword>
<reference evidence="6 7" key="1">
    <citation type="submission" date="2016-10" db="EMBL/GenBank/DDBJ databases">
        <authorList>
            <person name="de Groot N.N."/>
        </authorList>
    </citation>
    <scope>NUCLEOTIDE SEQUENCE [LARGE SCALE GENOMIC DNA]</scope>
    <source>
        <strain evidence="6 7">DSM 14789</strain>
    </source>
</reference>
<dbReference type="InterPro" id="IPR016208">
    <property type="entry name" value="Ald_Oxase/xanthine_DH-like"/>
</dbReference>
<evidence type="ECO:0000313" key="6">
    <source>
        <dbReference type="EMBL" id="SDL41880.1"/>
    </source>
</evidence>
<dbReference type="OrthoDB" id="6177861at2"/>
<evidence type="ECO:0000259" key="5">
    <source>
        <dbReference type="SMART" id="SM01008"/>
    </source>
</evidence>
<evidence type="ECO:0000256" key="4">
    <source>
        <dbReference type="SAM" id="MobiDB-lite"/>
    </source>
</evidence>
<keyword evidence="2" id="KW-0500">Molybdenum</keyword>
<feature type="region of interest" description="Disordered" evidence="4">
    <location>
        <begin position="807"/>
        <end position="831"/>
    </location>
</feature>
<dbReference type="STRING" id="119000.SAMN05661010_01652"/>
<dbReference type="SUPFAM" id="SSF55961">
    <property type="entry name" value="Bet v1-like"/>
    <property type="match status" value="1"/>
</dbReference>
<dbReference type="InterPro" id="IPR008274">
    <property type="entry name" value="AldOxase/xan_DH_MoCoBD1"/>
</dbReference>
<dbReference type="InterPro" id="IPR037165">
    <property type="entry name" value="AldOxase/xan_DH_Mopterin-bd_sf"/>
</dbReference>
<dbReference type="RefSeq" id="WP_089727415.1">
    <property type="nucleotide sequence ID" value="NZ_FNGI01000003.1"/>
</dbReference>
<dbReference type="AlphaFoldDB" id="A0A1G9JW56"/>
<evidence type="ECO:0000256" key="3">
    <source>
        <dbReference type="ARBA" id="ARBA00023002"/>
    </source>
</evidence>
<proteinExistence type="inferred from homology"/>
<dbReference type="Pfam" id="PF01315">
    <property type="entry name" value="Ald_Xan_dh_C"/>
    <property type="match status" value="1"/>
</dbReference>
<dbReference type="CDD" id="cd05018">
    <property type="entry name" value="CoxG"/>
    <property type="match status" value="1"/>
</dbReference>
<evidence type="ECO:0000256" key="2">
    <source>
        <dbReference type="ARBA" id="ARBA00022505"/>
    </source>
</evidence>